<dbReference type="Pfam" id="PF12911">
    <property type="entry name" value="OppC_N"/>
    <property type="match status" value="1"/>
</dbReference>
<evidence type="ECO:0000256" key="3">
    <source>
        <dbReference type="ARBA" id="ARBA00022475"/>
    </source>
</evidence>
<evidence type="ECO:0000256" key="1">
    <source>
        <dbReference type="ARBA" id="ARBA00004651"/>
    </source>
</evidence>
<evidence type="ECO:0000256" key="6">
    <source>
        <dbReference type="ARBA" id="ARBA00023136"/>
    </source>
</evidence>
<evidence type="ECO:0000256" key="7">
    <source>
        <dbReference type="SAM" id="Phobius"/>
    </source>
</evidence>
<feature type="transmembrane region" description="Helical" evidence="7">
    <location>
        <begin position="138"/>
        <end position="160"/>
    </location>
</feature>
<evidence type="ECO:0000256" key="5">
    <source>
        <dbReference type="ARBA" id="ARBA00022989"/>
    </source>
</evidence>
<feature type="non-terminal residue" evidence="9">
    <location>
        <position position="182"/>
    </location>
</feature>
<dbReference type="PANTHER" id="PTHR43386">
    <property type="entry name" value="OLIGOPEPTIDE TRANSPORT SYSTEM PERMEASE PROTEIN APPC"/>
    <property type="match status" value="1"/>
</dbReference>
<keyword evidence="3" id="KW-1003">Cell membrane</keyword>
<evidence type="ECO:0000259" key="8">
    <source>
        <dbReference type="PROSITE" id="PS50928"/>
    </source>
</evidence>
<dbReference type="GO" id="GO:0005886">
    <property type="term" value="C:plasma membrane"/>
    <property type="evidence" value="ECO:0007669"/>
    <property type="project" value="UniProtKB-SubCell"/>
</dbReference>
<evidence type="ECO:0000256" key="2">
    <source>
        <dbReference type="ARBA" id="ARBA00022448"/>
    </source>
</evidence>
<feature type="domain" description="ABC transmembrane type-1" evidence="8">
    <location>
        <begin position="90"/>
        <end position="182"/>
    </location>
</feature>
<dbReference type="CDD" id="cd06261">
    <property type="entry name" value="TM_PBP2"/>
    <property type="match status" value="1"/>
</dbReference>
<dbReference type="InterPro" id="IPR000515">
    <property type="entry name" value="MetI-like"/>
</dbReference>
<dbReference type="EMBL" id="UINC01070383">
    <property type="protein sequence ID" value="SVC04493.1"/>
    <property type="molecule type" value="Genomic_DNA"/>
</dbReference>
<keyword evidence="5 7" id="KW-1133">Transmembrane helix</keyword>
<sequence>MDGDSVDDIIPGKWVRFVEGFKVFLSERLNVFSFGLTLLLMFVAILAPWIAPYPYDEVNPSYGMQPPSFEHLMGTDQAGRDILSRVLIGSRISLSIGLIAVIIGLVSGVLIGGISGYFGGLIDEIIMRIVEIFMSIPGIVLALALIAVLGPSLPFIILALSIRRITQFARITRGTVLSVKQQ</sequence>
<dbReference type="AlphaFoldDB" id="A0A382J082"/>
<keyword evidence="6 7" id="KW-0472">Membrane</keyword>
<protein>
    <recommendedName>
        <fullName evidence="8">ABC transmembrane type-1 domain-containing protein</fullName>
    </recommendedName>
</protein>
<dbReference type="Pfam" id="PF00528">
    <property type="entry name" value="BPD_transp_1"/>
    <property type="match status" value="1"/>
</dbReference>
<evidence type="ECO:0000313" key="9">
    <source>
        <dbReference type="EMBL" id="SVC04493.1"/>
    </source>
</evidence>
<organism evidence="9">
    <name type="scientific">marine metagenome</name>
    <dbReference type="NCBI Taxonomy" id="408172"/>
    <lineage>
        <taxon>unclassified sequences</taxon>
        <taxon>metagenomes</taxon>
        <taxon>ecological metagenomes</taxon>
    </lineage>
</organism>
<reference evidence="9" key="1">
    <citation type="submission" date="2018-05" db="EMBL/GenBank/DDBJ databases">
        <authorList>
            <person name="Lanie J.A."/>
            <person name="Ng W.-L."/>
            <person name="Kazmierczak K.M."/>
            <person name="Andrzejewski T.M."/>
            <person name="Davidsen T.M."/>
            <person name="Wayne K.J."/>
            <person name="Tettelin H."/>
            <person name="Glass J.I."/>
            <person name="Rusch D."/>
            <person name="Podicherti R."/>
            <person name="Tsui H.-C.T."/>
            <person name="Winkler M.E."/>
        </authorList>
    </citation>
    <scope>NUCLEOTIDE SEQUENCE</scope>
</reference>
<dbReference type="Gene3D" id="1.10.3720.10">
    <property type="entry name" value="MetI-like"/>
    <property type="match status" value="1"/>
</dbReference>
<dbReference type="InterPro" id="IPR050366">
    <property type="entry name" value="BP-dependent_transpt_permease"/>
</dbReference>
<evidence type="ECO:0000256" key="4">
    <source>
        <dbReference type="ARBA" id="ARBA00022692"/>
    </source>
</evidence>
<name>A0A382J082_9ZZZZ</name>
<dbReference type="GO" id="GO:0055085">
    <property type="term" value="P:transmembrane transport"/>
    <property type="evidence" value="ECO:0007669"/>
    <property type="project" value="InterPro"/>
</dbReference>
<feature type="transmembrane region" description="Helical" evidence="7">
    <location>
        <begin position="92"/>
        <end position="118"/>
    </location>
</feature>
<keyword evidence="4 7" id="KW-0812">Transmembrane</keyword>
<dbReference type="InterPro" id="IPR025966">
    <property type="entry name" value="OppC_N"/>
</dbReference>
<keyword evidence="2" id="KW-0813">Transport</keyword>
<accession>A0A382J082</accession>
<feature type="transmembrane region" description="Helical" evidence="7">
    <location>
        <begin position="31"/>
        <end position="51"/>
    </location>
</feature>
<dbReference type="PROSITE" id="PS50928">
    <property type="entry name" value="ABC_TM1"/>
    <property type="match status" value="1"/>
</dbReference>
<proteinExistence type="predicted"/>
<dbReference type="SUPFAM" id="SSF161098">
    <property type="entry name" value="MetI-like"/>
    <property type="match status" value="1"/>
</dbReference>
<dbReference type="PANTHER" id="PTHR43386:SF1">
    <property type="entry name" value="D,D-DIPEPTIDE TRANSPORT SYSTEM PERMEASE PROTEIN DDPC-RELATED"/>
    <property type="match status" value="1"/>
</dbReference>
<gene>
    <name evidence="9" type="ORF">METZ01_LOCUS257347</name>
</gene>
<comment type="subcellular location">
    <subcellularLocation>
        <location evidence="1">Cell membrane</location>
        <topology evidence="1">Multi-pass membrane protein</topology>
    </subcellularLocation>
</comment>
<dbReference type="InterPro" id="IPR035906">
    <property type="entry name" value="MetI-like_sf"/>
</dbReference>